<protein>
    <submittedName>
        <fullName evidence="1">Uncharacterized protein</fullName>
    </submittedName>
</protein>
<keyword evidence="2" id="KW-1185">Reference proteome</keyword>
<sequence>MTKANYDVKYTALFKDFSDAMNTVRTSLYLADINANDVHVDLSAEEKRARKQRLDTVYTEVSDDA</sequence>
<dbReference type="EMBL" id="KF669650">
    <property type="protein sequence ID" value="AGY47171.1"/>
    <property type="molecule type" value="Genomic_DNA"/>
</dbReference>
<gene>
    <name evidence="1" type="ORF">CN1A_62</name>
</gene>
<proteinExistence type="predicted"/>
<dbReference type="Proteomes" id="UP000017651">
    <property type="component" value="Segment"/>
</dbReference>
<dbReference type="RefSeq" id="YP_009004274.1">
    <property type="nucleotide sequence ID" value="NC_023549.1"/>
</dbReference>
<evidence type="ECO:0000313" key="1">
    <source>
        <dbReference type="EMBL" id="AGY47171.1"/>
    </source>
</evidence>
<evidence type="ECO:0000313" key="2">
    <source>
        <dbReference type="Proteomes" id="UP000017651"/>
    </source>
</evidence>
<dbReference type="GeneID" id="18506582"/>
<dbReference type="KEGG" id="vg:18506582"/>
<name>U5PTT9_9CAUD</name>
<accession>U5PTT9</accession>
<reference evidence="1 2" key="1">
    <citation type="journal article" date="2013" name="Genome Announc.">
        <title>Complete Genome of Clavibacter michiganensis subsp. sepedonicusis Siphophage CN1A.</title>
        <authorList>
            <person name="Kongari R.R."/>
            <person name="Yao G.W."/>
            <person name="Chamakura K.R."/>
            <person name="Kuty Everett G.F."/>
        </authorList>
    </citation>
    <scope>NUCLEOTIDE SEQUENCE [LARGE SCALE GENOMIC DNA]</scope>
</reference>
<organism evidence="1 2">
    <name type="scientific">Clavibacter phage CN1A</name>
    <dbReference type="NCBI Taxonomy" id="1406793"/>
    <lineage>
        <taxon>Viruses</taxon>
        <taxon>Duplodnaviria</taxon>
        <taxon>Heunggongvirae</taxon>
        <taxon>Uroviricota</taxon>
        <taxon>Caudoviricetes</taxon>
        <taxon>Cinunavirus</taxon>
        <taxon>Cinunavirus CN1A</taxon>
    </lineage>
</organism>